<evidence type="ECO:0000313" key="2">
    <source>
        <dbReference type="EMBL" id="CAB9505424.1"/>
    </source>
</evidence>
<dbReference type="EMBL" id="CAICTM010000229">
    <property type="protein sequence ID" value="CAB9505424.1"/>
    <property type="molecule type" value="Genomic_DNA"/>
</dbReference>
<protein>
    <submittedName>
        <fullName evidence="2">Uncharacterized protein</fullName>
    </submittedName>
</protein>
<sequence>MATLTLIPSNDIIATTVDMVNPCATITTTAVTPKSMRRSIRFDEDPVSDIFIVNRICESLILTMFYQPEDFARFRYERNIEMMELQQQQGGRRRFPQRCSMDLVRNNMAVPAAPPREVDPLRVKIQRPKSTRGISPVRSSTGRSASPVQNGRQLSPLRPCSRRRPQTHSRPKNSGGKRPMALAA</sequence>
<dbReference type="AlphaFoldDB" id="A0A9N8DR82"/>
<evidence type="ECO:0000313" key="3">
    <source>
        <dbReference type="Proteomes" id="UP001153069"/>
    </source>
</evidence>
<reference evidence="2" key="1">
    <citation type="submission" date="2020-06" db="EMBL/GenBank/DDBJ databases">
        <authorList>
            <consortium name="Plant Systems Biology data submission"/>
        </authorList>
    </citation>
    <scope>NUCLEOTIDE SEQUENCE</scope>
    <source>
        <strain evidence="2">D6</strain>
    </source>
</reference>
<dbReference type="Proteomes" id="UP001153069">
    <property type="component" value="Unassembled WGS sequence"/>
</dbReference>
<organism evidence="2 3">
    <name type="scientific">Seminavis robusta</name>
    <dbReference type="NCBI Taxonomy" id="568900"/>
    <lineage>
        <taxon>Eukaryota</taxon>
        <taxon>Sar</taxon>
        <taxon>Stramenopiles</taxon>
        <taxon>Ochrophyta</taxon>
        <taxon>Bacillariophyta</taxon>
        <taxon>Bacillariophyceae</taxon>
        <taxon>Bacillariophycidae</taxon>
        <taxon>Naviculales</taxon>
        <taxon>Naviculaceae</taxon>
        <taxon>Seminavis</taxon>
    </lineage>
</organism>
<feature type="compositionally biased region" description="Polar residues" evidence="1">
    <location>
        <begin position="137"/>
        <end position="151"/>
    </location>
</feature>
<keyword evidence="3" id="KW-1185">Reference proteome</keyword>
<proteinExistence type="predicted"/>
<evidence type="ECO:0000256" key="1">
    <source>
        <dbReference type="SAM" id="MobiDB-lite"/>
    </source>
</evidence>
<name>A0A9N8DR82_9STRA</name>
<feature type="region of interest" description="Disordered" evidence="1">
    <location>
        <begin position="110"/>
        <end position="184"/>
    </location>
</feature>
<accession>A0A9N8DR82</accession>
<comment type="caution">
    <text evidence="2">The sequence shown here is derived from an EMBL/GenBank/DDBJ whole genome shotgun (WGS) entry which is preliminary data.</text>
</comment>
<gene>
    <name evidence="2" type="ORF">SEMRO_230_G093410.1</name>
</gene>
<feature type="compositionally biased region" description="Basic residues" evidence="1">
    <location>
        <begin position="160"/>
        <end position="171"/>
    </location>
</feature>